<feature type="region of interest" description="Disordered" evidence="4">
    <location>
        <begin position="707"/>
        <end position="748"/>
    </location>
</feature>
<feature type="region of interest" description="Disordered" evidence="4">
    <location>
        <begin position="1"/>
        <end position="36"/>
    </location>
</feature>
<accession>A0A0D6ENY9</accession>
<dbReference type="GO" id="GO:0005829">
    <property type="term" value="C:cytosol"/>
    <property type="evidence" value="ECO:0007669"/>
    <property type="project" value="TreeGrafter"/>
</dbReference>
<feature type="compositionally biased region" description="Low complexity" evidence="4">
    <location>
        <begin position="300"/>
        <end position="315"/>
    </location>
</feature>
<sequence>MASDPPTASSAIDSPLAQEAVAVPPSTALAESSDVAQPTGDAVLNVNHDQVEKLVVTGAAGDSQDQAADAEAWPAGPFAREIGSASPSPPSSSAVPPSSDPTESAQPPIKLKRRRPPPPKKGILKPPSSANSSGSRFSFRRDILQPLQYSRLAGGVVPVGSGVPVQVMGEAMGNAAATAGGWMGSAFKKLSMAAGVGGEGVHPTGQGGAAGPGAGSRAPGPANGQLPSHAASTSPAISALSELASSPSRTSTSSENHHPSLHPPTRQPPAAQQPLSISSLKLVRFRMASLAVIYPINGASLPSPNPSSVPSSSPPDLRTGFAPGPPLAPAEEAATKKRVNQEWRSRMKLRGKGGGGEKEKGKAKENESAGSSVKAKKAGEPDEGKAGTGWTGLELGQLYRECCRTREEPGIERVKRTLRVRPFLLAPSAFAARADDSPHGVQDNPAIPPKTLDLSHELLSHGAVEALADLLSVDWGLKKLVLDSCGLDDEAKFLRYLDLSENNLDRKAADWIVQALTPAQVTPQGPTSDQEPANEVEMIDNGGTENEAEEEDPAELEPLFEVAPLLKEDSSGSGGSVLSLRLENCGLRGQGLDTLGESTAPTRALAVPHTLTTSIRSAQGVRVSALKHISLRRNRINPTSAVSLAVMIRDFPLSADSPASPPLPSSSSVHSSASSSPFSSMYPSHHTSVDPVAPSAFSFEAGNSVTARQGFQSRPLPPPEDDDAASSVEGHVDKPSNPAAQAERDAWRGDEMRMRLKRRIDDLPRVGALLTLDVKGNDIRALKRNRTLKVLNLSENKIDVQGLVAIADALRYNTTLETLDVSVNPCCGPGVEGILALRSAMMVTPSLKRVFLNNTDLSSEGAIALAEFLPETRSLLHLDLSQNAMDISGVLALAVSVKLNSTIRCLDLNIPPNDPDFSRLSQDILETCVRNTELAQAEADGKGKRVVIARPIQKSALAVNLEARQLAEERQERRREERSRTQKDILAAAAEARDVVSELLSVDQAAVARGVIVAPSEVVRDALVQLQLAEAQLAEAFTATRTPDQRAECAELLLTELSSLLDLAKALYDRPPPPFSPAPPSPVPNGHPAAPHLQIPNAPLSPHVDEPSSPSFSLVDSDEEDDEPEPAPPASSAASATASSAATLPPAVPDLEIPIESSSPPSSPSSARSPIESESRAMVLEEGEVLRKGLALGAAEVSDEDGDDEESPLKGLGLGLGAGLSEVSGEDLKKEILEAKVQRSPRSSFSSSDATTTSPIEPDLATPAEDDDDDHDHDHDHDHDEA</sequence>
<feature type="compositionally biased region" description="Low complexity" evidence="4">
    <location>
        <begin position="1130"/>
        <end position="1145"/>
    </location>
</feature>
<feature type="compositionally biased region" description="Low complexity" evidence="4">
    <location>
        <begin position="1240"/>
        <end position="1254"/>
    </location>
</feature>
<feature type="compositionally biased region" description="Gly residues" evidence="4">
    <location>
        <begin position="198"/>
        <end position="214"/>
    </location>
</feature>
<feature type="region of interest" description="Disordered" evidence="4">
    <location>
        <begin position="55"/>
        <end position="137"/>
    </location>
</feature>
<feature type="compositionally biased region" description="Pro residues" evidence="4">
    <location>
        <begin position="1071"/>
        <end position="1085"/>
    </location>
</feature>
<dbReference type="GO" id="GO:0006913">
    <property type="term" value="P:nucleocytoplasmic transport"/>
    <property type="evidence" value="ECO:0007669"/>
    <property type="project" value="TreeGrafter"/>
</dbReference>
<dbReference type="GO" id="GO:0005634">
    <property type="term" value="C:nucleus"/>
    <property type="evidence" value="ECO:0007669"/>
    <property type="project" value="TreeGrafter"/>
</dbReference>
<feature type="compositionally biased region" description="Basic and acidic residues" evidence="4">
    <location>
        <begin position="355"/>
        <end position="367"/>
    </location>
</feature>
<reference evidence="6" key="1">
    <citation type="submission" date="2015-02" db="EMBL/GenBank/DDBJ databases">
        <authorList>
            <person name="Gon?alves P."/>
        </authorList>
    </citation>
    <scope>NUCLEOTIDE SEQUENCE [LARGE SCALE GENOMIC DNA]</scope>
</reference>
<keyword evidence="6" id="KW-1185">Reference proteome</keyword>
<feature type="compositionally biased region" description="Low complexity" evidence="4">
    <location>
        <begin position="1152"/>
        <end position="1172"/>
    </location>
</feature>
<feature type="compositionally biased region" description="Polar residues" evidence="4">
    <location>
        <begin position="1"/>
        <end position="12"/>
    </location>
</feature>
<evidence type="ECO:0000313" key="6">
    <source>
        <dbReference type="Proteomes" id="UP000243876"/>
    </source>
</evidence>
<feature type="region of interest" description="Disordered" evidence="4">
    <location>
        <begin position="1071"/>
        <end position="1182"/>
    </location>
</feature>
<feature type="compositionally biased region" description="Basic and acidic residues" evidence="4">
    <location>
        <begin position="1272"/>
        <end position="1282"/>
    </location>
</feature>
<dbReference type="SMART" id="SM00368">
    <property type="entry name" value="LRR_RI"/>
    <property type="match status" value="6"/>
</dbReference>
<keyword evidence="3" id="KW-0677">Repeat</keyword>
<dbReference type="Proteomes" id="UP000243876">
    <property type="component" value="Unassembled WGS sequence"/>
</dbReference>
<feature type="compositionally biased region" description="Low complexity" evidence="4">
    <location>
        <begin position="124"/>
        <end position="137"/>
    </location>
</feature>
<protein>
    <submittedName>
        <fullName evidence="5">SPOSA6832_02970-mRNA-1:cds</fullName>
    </submittedName>
</protein>
<dbReference type="InterPro" id="IPR027038">
    <property type="entry name" value="RanGap"/>
</dbReference>
<dbReference type="EMBL" id="CENE01000013">
    <property type="protein sequence ID" value="CEQ41275.1"/>
    <property type="molecule type" value="Genomic_DNA"/>
</dbReference>
<dbReference type="OrthoDB" id="120976at2759"/>
<dbReference type="PANTHER" id="PTHR24113:SF12">
    <property type="entry name" value="RAN GTPASE-ACTIVATING PROTEIN 1"/>
    <property type="match status" value="1"/>
</dbReference>
<feature type="region of interest" description="Disordered" evidence="4">
    <location>
        <begin position="1195"/>
        <end position="1282"/>
    </location>
</feature>
<evidence type="ECO:0000313" key="5">
    <source>
        <dbReference type="EMBL" id="CEQ41275.1"/>
    </source>
</evidence>
<feature type="compositionally biased region" description="Basic and acidic residues" evidence="4">
    <location>
        <begin position="333"/>
        <end position="345"/>
    </location>
</feature>
<feature type="compositionally biased region" description="Low complexity" evidence="4">
    <location>
        <begin position="215"/>
        <end position="224"/>
    </location>
</feature>
<feature type="compositionally biased region" description="Basic and acidic residues" evidence="4">
    <location>
        <begin position="1226"/>
        <end position="1237"/>
    </location>
</feature>
<dbReference type="GO" id="GO:0031267">
    <property type="term" value="F:small GTPase binding"/>
    <property type="evidence" value="ECO:0007669"/>
    <property type="project" value="TreeGrafter"/>
</dbReference>
<name>A0A0D6ENY9_SPOSA</name>
<dbReference type="InterPro" id="IPR001611">
    <property type="entry name" value="Leu-rich_rpt"/>
</dbReference>
<dbReference type="PANTHER" id="PTHR24113">
    <property type="entry name" value="RAN GTPASE-ACTIVATING PROTEIN 1"/>
    <property type="match status" value="1"/>
</dbReference>
<keyword evidence="2" id="KW-0433">Leucine-rich repeat</keyword>
<evidence type="ECO:0000256" key="2">
    <source>
        <dbReference type="ARBA" id="ARBA00022614"/>
    </source>
</evidence>
<dbReference type="SUPFAM" id="SSF52047">
    <property type="entry name" value="RNI-like"/>
    <property type="match status" value="1"/>
</dbReference>
<organism evidence="5 6">
    <name type="scientific">Sporidiobolus salmonicolor</name>
    <name type="common">Yeast-like fungus</name>
    <name type="synonym">Sporobolomyces salmonicolor</name>
    <dbReference type="NCBI Taxonomy" id="5005"/>
    <lineage>
        <taxon>Eukaryota</taxon>
        <taxon>Fungi</taxon>
        <taxon>Dikarya</taxon>
        <taxon>Basidiomycota</taxon>
        <taxon>Pucciniomycotina</taxon>
        <taxon>Microbotryomycetes</taxon>
        <taxon>Sporidiobolales</taxon>
        <taxon>Sporidiobolaceae</taxon>
        <taxon>Sporobolomyces</taxon>
    </lineage>
</organism>
<feature type="region of interest" description="Disordered" evidence="4">
    <location>
        <begin position="657"/>
        <end position="687"/>
    </location>
</feature>
<feature type="region of interest" description="Disordered" evidence="4">
    <location>
        <begin position="198"/>
        <end position="273"/>
    </location>
</feature>
<gene>
    <name evidence="5" type="primary">SPOSA6832_02970</name>
</gene>
<dbReference type="Gene3D" id="3.80.10.10">
    <property type="entry name" value="Ribonuclease Inhibitor"/>
    <property type="match status" value="3"/>
</dbReference>
<feature type="compositionally biased region" description="Low complexity" evidence="4">
    <location>
        <begin position="665"/>
        <end position="684"/>
    </location>
</feature>
<feature type="compositionally biased region" description="Acidic residues" evidence="4">
    <location>
        <begin position="1197"/>
        <end position="1206"/>
    </location>
</feature>
<proteinExistence type="predicted"/>
<evidence type="ECO:0000256" key="1">
    <source>
        <dbReference type="ARBA" id="ARBA00022468"/>
    </source>
</evidence>
<dbReference type="Pfam" id="PF13516">
    <property type="entry name" value="LRR_6"/>
    <property type="match status" value="1"/>
</dbReference>
<feature type="compositionally biased region" description="Acidic residues" evidence="4">
    <location>
        <begin position="1116"/>
        <end position="1125"/>
    </location>
</feature>
<dbReference type="GO" id="GO:0048471">
    <property type="term" value="C:perinuclear region of cytoplasm"/>
    <property type="evidence" value="ECO:0007669"/>
    <property type="project" value="TreeGrafter"/>
</dbReference>
<feature type="compositionally biased region" description="Low complexity" evidence="4">
    <location>
        <begin position="240"/>
        <end position="254"/>
    </location>
</feature>
<evidence type="ECO:0000256" key="4">
    <source>
        <dbReference type="SAM" id="MobiDB-lite"/>
    </source>
</evidence>
<dbReference type="GO" id="GO:0005096">
    <property type="term" value="F:GTPase activator activity"/>
    <property type="evidence" value="ECO:0007669"/>
    <property type="project" value="UniProtKB-KW"/>
</dbReference>
<feature type="region of interest" description="Disordered" evidence="4">
    <location>
        <begin position="299"/>
        <end position="390"/>
    </location>
</feature>
<feature type="compositionally biased region" description="Low complexity" evidence="4">
    <location>
        <begin position="58"/>
        <end position="72"/>
    </location>
</feature>
<keyword evidence="1" id="KW-0343">GTPase activation</keyword>
<evidence type="ECO:0000256" key="3">
    <source>
        <dbReference type="ARBA" id="ARBA00022737"/>
    </source>
</evidence>
<dbReference type="InterPro" id="IPR032675">
    <property type="entry name" value="LRR_dom_sf"/>
</dbReference>